<organism evidence="1">
    <name type="scientific">marine metagenome</name>
    <dbReference type="NCBI Taxonomy" id="408172"/>
    <lineage>
        <taxon>unclassified sequences</taxon>
        <taxon>metagenomes</taxon>
        <taxon>ecological metagenomes</taxon>
    </lineage>
</organism>
<accession>A0A382DKZ7</accession>
<dbReference type="EMBL" id="UINC01039830">
    <property type="protein sequence ID" value="SVB38879.1"/>
    <property type="molecule type" value="Genomic_DNA"/>
</dbReference>
<proteinExistence type="predicted"/>
<feature type="non-terminal residue" evidence="1">
    <location>
        <position position="1"/>
    </location>
</feature>
<name>A0A382DKZ7_9ZZZZ</name>
<dbReference type="AlphaFoldDB" id="A0A382DKZ7"/>
<reference evidence="1" key="1">
    <citation type="submission" date="2018-05" db="EMBL/GenBank/DDBJ databases">
        <authorList>
            <person name="Lanie J.A."/>
            <person name="Ng W.-L."/>
            <person name="Kazmierczak K.M."/>
            <person name="Andrzejewski T.M."/>
            <person name="Davidsen T.M."/>
            <person name="Wayne K.J."/>
            <person name="Tettelin H."/>
            <person name="Glass J.I."/>
            <person name="Rusch D."/>
            <person name="Podicherti R."/>
            <person name="Tsui H.-C.T."/>
            <person name="Winkler M.E."/>
        </authorList>
    </citation>
    <scope>NUCLEOTIDE SEQUENCE</scope>
</reference>
<sequence>VVDPLWLWFVGITRKQVGCLVRGPERREPVTGSLSGSRRGKEMMKTKLTTLATALLLWVVAFPETAHGQTEDIAQAYVHTVQPEMIAQFEEAVKRHVQWRKQNNDPWEWVWYQVVNGDGLGRYLVRSGNHRWADLDVRYAWEDRVGAGRHFASTVGPYVESEDSSIAQLDDALSRPLDDYSAITLFAVTEFDVRLPGQFREAITKIGEGLDRGNWGRPYLWQMGANGGTVDATLVIPAENWGGLAPPAKPLPMLLAEVYGEQEANELMQQFASSIRSRNSFTLRVRRDLSLP</sequence>
<evidence type="ECO:0008006" key="2">
    <source>
        <dbReference type="Google" id="ProtNLM"/>
    </source>
</evidence>
<gene>
    <name evidence="1" type="ORF">METZ01_LOCUS191733</name>
</gene>
<evidence type="ECO:0000313" key="1">
    <source>
        <dbReference type="EMBL" id="SVB38879.1"/>
    </source>
</evidence>
<protein>
    <recommendedName>
        <fullName evidence="2">NIPSNAP domain-containing protein</fullName>
    </recommendedName>
</protein>